<reference evidence="3 4" key="1">
    <citation type="submission" date="2023-10" db="EMBL/GenBank/DDBJ databases">
        <title>Chromosome-scale genome assembly provides insights into flower coloration mechanisms of Canna indica.</title>
        <authorList>
            <person name="Li C."/>
        </authorList>
    </citation>
    <scope>NUCLEOTIDE SEQUENCE [LARGE SCALE GENOMIC DNA]</scope>
    <source>
        <tissue evidence="3">Flower</tissue>
    </source>
</reference>
<dbReference type="EMBL" id="CP136894">
    <property type="protein sequence ID" value="WOL08766.1"/>
    <property type="molecule type" value="Genomic_DNA"/>
</dbReference>
<dbReference type="AlphaFoldDB" id="A0AAQ3QDM3"/>
<keyword evidence="2" id="KW-0732">Signal</keyword>
<accession>A0AAQ3QDM3</accession>
<feature type="chain" id="PRO_5042940117" description="Wound-responsive family protein" evidence="2">
    <location>
        <begin position="25"/>
        <end position="136"/>
    </location>
</feature>
<organism evidence="3 4">
    <name type="scientific">Canna indica</name>
    <name type="common">Indian-shot</name>
    <dbReference type="NCBI Taxonomy" id="4628"/>
    <lineage>
        <taxon>Eukaryota</taxon>
        <taxon>Viridiplantae</taxon>
        <taxon>Streptophyta</taxon>
        <taxon>Embryophyta</taxon>
        <taxon>Tracheophyta</taxon>
        <taxon>Spermatophyta</taxon>
        <taxon>Magnoliopsida</taxon>
        <taxon>Liliopsida</taxon>
        <taxon>Zingiberales</taxon>
        <taxon>Cannaceae</taxon>
        <taxon>Canna</taxon>
    </lineage>
</organism>
<proteinExistence type="predicted"/>
<keyword evidence="4" id="KW-1185">Reference proteome</keyword>
<evidence type="ECO:0000313" key="3">
    <source>
        <dbReference type="EMBL" id="WOL08766.1"/>
    </source>
</evidence>
<evidence type="ECO:0008006" key="5">
    <source>
        <dbReference type="Google" id="ProtNLM"/>
    </source>
</evidence>
<evidence type="ECO:0000256" key="1">
    <source>
        <dbReference type="SAM" id="MobiDB-lite"/>
    </source>
</evidence>
<dbReference type="Proteomes" id="UP001327560">
    <property type="component" value="Chromosome 5"/>
</dbReference>
<sequence>MSSRCTVQLFMVFTGSLTLKTVKARATMAEEFSKGGIGGGDDEQGRREMGSARTASLVVAASISAVEALKDQAGLCRWNYVLRSLQQRAKNNAGSLSQASRASSSIDRRKRGDEKKAKQSEEALRTVLYLSSWGPN</sequence>
<evidence type="ECO:0000313" key="4">
    <source>
        <dbReference type="Proteomes" id="UP001327560"/>
    </source>
</evidence>
<gene>
    <name evidence="3" type="ORF">Cni_G17519</name>
</gene>
<feature type="compositionally biased region" description="Basic and acidic residues" evidence="1">
    <location>
        <begin position="106"/>
        <end position="122"/>
    </location>
</feature>
<name>A0AAQ3QDM3_9LILI</name>
<dbReference type="Pfam" id="PF12609">
    <property type="entry name" value="DUF3774"/>
    <property type="match status" value="1"/>
</dbReference>
<dbReference type="InterPro" id="IPR022251">
    <property type="entry name" value="DUF3774_wound-induced"/>
</dbReference>
<evidence type="ECO:0000256" key="2">
    <source>
        <dbReference type="SAM" id="SignalP"/>
    </source>
</evidence>
<protein>
    <recommendedName>
        <fullName evidence="5">Wound-responsive family protein</fullName>
    </recommendedName>
</protein>
<feature type="compositionally biased region" description="Low complexity" evidence="1">
    <location>
        <begin position="93"/>
        <end position="105"/>
    </location>
</feature>
<feature type="signal peptide" evidence="2">
    <location>
        <begin position="1"/>
        <end position="24"/>
    </location>
</feature>
<dbReference type="PANTHER" id="PTHR33090">
    <property type="entry name" value="DUF3774 DOMAIN PROTEIN-RELATED"/>
    <property type="match status" value="1"/>
</dbReference>
<feature type="region of interest" description="Disordered" evidence="1">
    <location>
        <begin position="90"/>
        <end position="122"/>
    </location>
</feature>